<dbReference type="EMBL" id="CP013200">
    <property type="protein sequence ID" value="ALO66216.1"/>
    <property type="molecule type" value="Genomic_DNA"/>
</dbReference>
<evidence type="ECO:0000313" key="1">
    <source>
        <dbReference type="EMBL" id="ALO66216.1"/>
    </source>
</evidence>
<reference evidence="2" key="1">
    <citation type="submission" date="2015-11" db="EMBL/GenBank/DDBJ databases">
        <authorList>
            <person name="Kumar R."/>
            <person name="Singh D."/>
            <person name="Swarnkar M.K."/>
            <person name="Singh A.K."/>
            <person name="Kumar S."/>
        </authorList>
    </citation>
    <scope>NUCLEOTIDE SEQUENCE [LARGE SCALE GENOMIC DNA]</scope>
    <source>
        <strain evidence="2">ERGS4:06</strain>
    </source>
</reference>
<dbReference type="AlphaFoldDB" id="A0A0S2LY13"/>
<reference evidence="1 2" key="2">
    <citation type="journal article" date="2016" name="J. Biotechnol.">
        <title>Complete genome sequence of Arthrobacter alpinus ERGS4:06, a yellow pigmented bacterium tolerant to cold and radiations isolated from Sikkim Himalaya.</title>
        <authorList>
            <person name="Kumar R."/>
            <person name="Singh D."/>
            <person name="Swarnkar M.K."/>
            <person name="Singh A.K."/>
            <person name="Kumar S."/>
        </authorList>
    </citation>
    <scope>NUCLEOTIDE SEQUENCE [LARGE SCALE GENOMIC DNA]</scope>
    <source>
        <strain evidence="1 2">ERGS4:06</strain>
    </source>
</reference>
<dbReference type="Proteomes" id="UP000059574">
    <property type="component" value="Chromosome"/>
</dbReference>
<proteinExistence type="predicted"/>
<protein>
    <submittedName>
        <fullName evidence="1">Thiamine biosynthesis protein ThiS</fullName>
    </submittedName>
</protein>
<dbReference type="InterPro" id="IPR012675">
    <property type="entry name" value="Beta-grasp_dom_sf"/>
</dbReference>
<dbReference type="InterPro" id="IPR010035">
    <property type="entry name" value="Thi_S"/>
</dbReference>
<dbReference type="Pfam" id="PF02597">
    <property type="entry name" value="ThiS"/>
    <property type="match status" value="1"/>
</dbReference>
<dbReference type="InterPro" id="IPR003749">
    <property type="entry name" value="ThiS/MoaD-like"/>
</dbReference>
<dbReference type="SUPFAM" id="SSF54285">
    <property type="entry name" value="MoaD/ThiS"/>
    <property type="match status" value="1"/>
</dbReference>
<dbReference type="CDD" id="cd00565">
    <property type="entry name" value="Ubl_ThiS"/>
    <property type="match status" value="1"/>
</dbReference>
<dbReference type="RefSeq" id="WP_062286836.1">
    <property type="nucleotide sequence ID" value="NZ_CP013200.1"/>
</dbReference>
<sequence>MKTINLNGATESHPDGTTVAHLVAAVTGRELLPTGQAADGGRLGVAVARNQEIVPRSQWAATAVEHQDALEIVAAVQGG</sequence>
<gene>
    <name evidence="1" type="ORF">AS189_06550</name>
</gene>
<accession>A0A0S2LY13</accession>
<dbReference type="OrthoDB" id="163636at2"/>
<dbReference type="InterPro" id="IPR016155">
    <property type="entry name" value="Mopterin_synth/thiamin_S_b"/>
</dbReference>
<organism evidence="1 2">
    <name type="scientific">Arthrobacter alpinus</name>
    <dbReference type="NCBI Taxonomy" id="656366"/>
    <lineage>
        <taxon>Bacteria</taxon>
        <taxon>Bacillati</taxon>
        <taxon>Actinomycetota</taxon>
        <taxon>Actinomycetes</taxon>
        <taxon>Micrococcales</taxon>
        <taxon>Micrococcaceae</taxon>
        <taxon>Arthrobacter</taxon>
    </lineage>
</organism>
<dbReference type="Gene3D" id="3.10.20.30">
    <property type="match status" value="1"/>
</dbReference>
<evidence type="ECO:0000313" key="2">
    <source>
        <dbReference type="Proteomes" id="UP000059574"/>
    </source>
</evidence>
<name>A0A0S2LY13_9MICC</name>
<dbReference type="NCBIfam" id="TIGR01683">
    <property type="entry name" value="thiS"/>
    <property type="match status" value="1"/>
</dbReference>
<dbReference type="PANTHER" id="PTHR34472">
    <property type="entry name" value="SULFUR CARRIER PROTEIN THIS"/>
    <property type="match status" value="1"/>
</dbReference>
<dbReference type="PANTHER" id="PTHR34472:SF1">
    <property type="entry name" value="SULFUR CARRIER PROTEIN THIS"/>
    <property type="match status" value="1"/>
</dbReference>